<feature type="compositionally biased region" description="Pro residues" evidence="1">
    <location>
        <begin position="119"/>
        <end position="129"/>
    </location>
</feature>
<gene>
    <name evidence="2" type="ORF">BU24DRAFT_424808</name>
</gene>
<dbReference type="GeneID" id="54285993"/>
<protein>
    <submittedName>
        <fullName evidence="2">Uncharacterized protein</fullName>
    </submittedName>
</protein>
<accession>A0A6A5XKH7</accession>
<organism evidence="2 3">
    <name type="scientific">Aaosphaeria arxii CBS 175.79</name>
    <dbReference type="NCBI Taxonomy" id="1450172"/>
    <lineage>
        <taxon>Eukaryota</taxon>
        <taxon>Fungi</taxon>
        <taxon>Dikarya</taxon>
        <taxon>Ascomycota</taxon>
        <taxon>Pezizomycotina</taxon>
        <taxon>Dothideomycetes</taxon>
        <taxon>Pleosporomycetidae</taxon>
        <taxon>Pleosporales</taxon>
        <taxon>Pleosporales incertae sedis</taxon>
        <taxon>Aaosphaeria</taxon>
    </lineage>
</organism>
<evidence type="ECO:0000313" key="2">
    <source>
        <dbReference type="EMBL" id="KAF2013788.1"/>
    </source>
</evidence>
<feature type="region of interest" description="Disordered" evidence="1">
    <location>
        <begin position="1"/>
        <end position="129"/>
    </location>
</feature>
<feature type="compositionally biased region" description="Basic and acidic residues" evidence="1">
    <location>
        <begin position="63"/>
        <end position="96"/>
    </location>
</feature>
<dbReference type="AlphaFoldDB" id="A0A6A5XKH7"/>
<evidence type="ECO:0000256" key="1">
    <source>
        <dbReference type="SAM" id="MobiDB-lite"/>
    </source>
</evidence>
<dbReference type="Proteomes" id="UP000799778">
    <property type="component" value="Unassembled WGS sequence"/>
</dbReference>
<reference evidence="2" key="1">
    <citation type="journal article" date="2020" name="Stud. Mycol.">
        <title>101 Dothideomycetes genomes: a test case for predicting lifestyles and emergence of pathogens.</title>
        <authorList>
            <person name="Haridas S."/>
            <person name="Albert R."/>
            <person name="Binder M."/>
            <person name="Bloem J."/>
            <person name="Labutti K."/>
            <person name="Salamov A."/>
            <person name="Andreopoulos B."/>
            <person name="Baker S."/>
            <person name="Barry K."/>
            <person name="Bills G."/>
            <person name="Bluhm B."/>
            <person name="Cannon C."/>
            <person name="Castanera R."/>
            <person name="Culley D."/>
            <person name="Daum C."/>
            <person name="Ezra D."/>
            <person name="Gonzalez J."/>
            <person name="Henrissat B."/>
            <person name="Kuo A."/>
            <person name="Liang C."/>
            <person name="Lipzen A."/>
            <person name="Lutzoni F."/>
            <person name="Magnuson J."/>
            <person name="Mondo S."/>
            <person name="Nolan M."/>
            <person name="Ohm R."/>
            <person name="Pangilinan J."/>
            <person name="Park H.-J."/>
            <person name="Ramirez L."/>
            <person name="Alfaro M."/>
            <person name="Sun H."/>
            <person name="Tritt A."/>
            <person name="Yoshinaga Y."/>
            <person name="Zwiers L.-H."/>
            <person name="Turgeon B."/>
            <person name="Goodwin S."/>
            <person name="Spatafora J."/>
            <person name="Crous P."/>
            <person name="Grigoriev I."/>
        </authorList>
    </citation>
    <scope>NUCLEOTIDE SEQUENCE</scope>
    <source>
        <strain evidence="2">CBS 175.79</strain>
    </source>
</reference>
<keyword evidence="3" id="KW-1185">Reference proteome</keyword>
<sequence>MDRVLCALGTESKKNRPNLGSPLGPRECTCREETTNTRTGPTPEPEPEPKARARANANARLDWGGEMREERSERRMPESGVKDGGRNGRRREDLKNTIRRRKTKDEGEDEGALTRPKPKPSLPSPPPPL</sequence>
<proteinExistence type="predicted"/>
<dbReference type="RefSeq" id="XP_033382127.1">
    <property type="nucleotide sequence ID" value="XM_033528596.1"/>
</dbReference>
<dbReference type="EMBL" id="ML978071">
    <property type="protein sequence ID" value="KAF2013788.1"/>
    <property type="molecule type" value="Genomic_DNA"/>
</dbReference>
<name>A0A6A5XKH7_9PLEO</name>
<evidence type="ECO:0000313" key="3">
    <source>
        <dbReference type="Proteomes" id="UP000799778"/>
    </source>
</evidence>